<keyword evidence="1" id="KW-0812">Transmembrane</keyword>
<evidence type="ECO:0008006" key="4">
    <source>
        <dbReference type="Google" id="ProtNLM"/>
    </source>
</evidence>
<feature type="transmembrane region" description="Helical" evidence="1">
    <location>
        <begin position="70"/>
        <end position="96"/>
    </location>
</feature>
<gene>
    <name evidence="2" type="ORF">QR680_008019</name>
</gene>
<evidence type="ECO:0000313" key="2">
    <source>
        <dbReference type="EMBL" id="KAK0423194.1"/>
    </source>
</evidence>
<dbReference type="AlphaFoldDB" id="A0AA39IH78"/>
<organism evidence="2 3">
    <name type="scientific">Steinernema hermaphroditum</name>
    <dbReference type="NCBI Taxonomy" id="289476"/>
    <lineage>
        <taxon>Eukaryota</taxon>
        <taxon>Metazoa</taxon>
        <taxon>Ecdysozoa</taxon>
        <taxon>Nematoda</taxon>
        <taxon>Chromadorea</taxon>
        <taxon>Rhabditida</taxon>
        <taxon>Tylenchina</taxon>
        <taxon>Panagrolaimomorpha</taxon>
        <taxon>Strongyloidoidea</taxon>
        <taxon>Steinernematidae</taxon>
        <taxon>Steinernema</taxon>
    </lineage>
</organism>
<feature type="transmembrane region" description="Helical" evidence="1">
    <location>
        <begin position="203"/>
        <end position="222"/>
    </location>
</feature>
<dbReference type="Proteomes" id="UP001175271">
    <property type="component" value="Unassembled WGS sequence"/>
</dbReference>
<feature type="transmembrane region" description="Helical" evidence="1">
    <location>
        <begin position="38"/>
        <end position="58"/>
    </location>
</feature>
<name>A0AA39IH78_9BILA</name>
<sequence>MKSTKPYPENGTWSAKARKKIMDIRRNPEYHRQESYRLMIQIGLVHSLYGVTILSSGIKDVLKYDHFQAAAILASLHPAIARIVSQLNLLLALTRVRTFCKLQYPKKVHTVAVAVIWLSNILLAAPLVVPCCSARTDEGYYHKKDFSRPFLAISFQIAGYIYQATLCATLILYVAMGMYLIYLKRSFGHVSTTRGELRILLPAFTRFFFDMLLTIMLNYSPLIQTPVHALMKGLVPLVEKVLDTGEPDMNDESPINPNMTRALIPISQKIKPLLREYRNNWEEFGVNFFPTASDNGCTLLDKAEKWFKGHATERAYRQTAVGEKNGIRYAIHRYANDTDQSWHQKMYSENYENIYNTIGRIQSAGEVIRLLKVILRIHRFPFVSVAIFEPFEDKQCTFSVGLRQFQKTVLLPQSDWIPFDPIQVPLHYTAVVTIGF</sequence>
<keyword evidence="3" id="KW-1185">Reference proteome</keyword>
<feature type="transmembrane region" description="Helical" evidence="1">
    <location>
        <begin position="108"/>
        <end position="129"/>
    </location>
</feature>
<keyword evidence="1" id="KW-0472">Membrane</keyword>
<keyword evidence="1" id="KW-1133">Transmembrane helix</keyword>
<evidence type="ECO:0000313" key="3">
    <source>
        <dbReference type="Proteomes" id="UP001175271"/>
    </source>
</evidence>
<evidence type="ECO:0000256" key="1">
    <source>
        <dbReference type="SAM" id="Phobius"/>
    </source>
</evidence>
<dbReference type="EMBL" id="JAUCMV010000001">
    <property type="protein sequence ID" value="KAK0423194.1"/>
    <property type="molecule type" value="Genomic_DNA"/>
</dbReference>
<protein>
    <recommendedName>
        <fullName evidence="4">G-protein coupled receptors family 1 profile domain-containing protein</fullName>
    </recommendedName>
</protein>
<comment type="caution">
    <text evidence="2">The sequence shown here is derived from an EMBL/GenBank/DDBJ whole genome shotgun (WGS) entry which is preliminary data.</text>
</comment>
<reference evidence="2" key="1">
    <citation type="submission" date="2023-06" db="EMBL/GenBank/DDBJ databases">
        <title>Genomic analysis of the entomopathogenic nematode Steinernema hermaphroditum.</title>
        <authorList>
            <person name="Schwarz E.M."/>
            <person name="Heppert J.K."/>
            <person name="Baniya A."/>
            <person name="Schwartz H.T."/>
            <person name="Tan C.-H."/>
            <person name="Antoshechkin I."/>
            <person name="Sternberg P.W."/>
            <person name="Goodrich-Blair H."/>
            <person name="Dillman A.R."/>
        </authorList>
    </citation>
    <scope>NUCLEOTIDE SEQUENCE</scope>
    <source>
        <strain evidence="2">PS9179</strain>
        <tissue evidence="2">Whole animal</tissue>
    </source>
</reference>
<accession>A0AA39IH78</accession>
<proteinExistence type="predicted"/>
<feature type="transmembrane region" description="Helical" evidence="1">
    <location>
        <begin position="149"/>
        <end position="182"/>
    </location>
</feature>